<dbReference type="PANTHER" id="PTHR47429">
    <property type="entry name" value="PROTEIN TWIN LOV 1"/>
    <property type="match status" value="1"/>
</dbReference>
<evidence type="ECO:0000313" key="6">
    <source>
        <dbReference type="Proteomes" id="UP000719267"/>
    </source>
</evidence>
<evidence type="ECO:0000256" key="2">
    <source>
        <dbReference type="ARBA" id="ARBA00022643"/>
    </source>
</evidence>
<proteinExistence type="predicted"/>
<dbReference type="Proteomes" id="UP000719267">
    <property type="component" value="Unassembled WGS sequence"/>
</dbReference>
<keyword evidence="2" id="KW-0288">FMN</keyword>
<comment type="caution">
    <text evidence="5">The sequence shown here is derived from an EMBL/GenBank/DDBJ whole genome shotgun (WGS) entry which is preliminary data.</text>
</comment>
<evidence type="ECO:0000256" key="3">
    <source>
        <dbReference type="ARBA" id="ARBA00022991"/>
    </source>
</evidence>
<organism evidence="5 6">
    <name type="scientific">Mesonia aestuariivivens</name>
    <dbReference type="NCBI Taxonomy" id="2796128"/>
    <lineage>
        <taxon>Bacteria</taxon>
        <taxon>Pseudomonadati</taxon>
        <taxon>Bacteroidota</taxon>
        <taxon>Flavobacteriia</taxon>
        <taxon>Flavobacteriales</taxon>
        <taxon>Flavobacteriaceae</taxon>
        <taxon>Mesonia</taxon>
    </lineage>
</organism>
<gene>
    <name evidence="5" type="ORF">KW502_11945</name>
</gene>
<name>A0ABS6W3R8_9FLAO</name>
<keyword evidence="6" id="KW-1185">Reference proteome</keyword>
<protein>
    <submittedName>
        <fullName evidence="5">PAS domain-containing protein</fullName>
    </submittedName>
</protein>
<evidence type="ECO:0000259" key="4">
    <source>
        <dbReference type="Pfam" id="PF13426"/>
    </source>
</evidence>
<accession>A0ABS6W3R8</accession>
<dbReference type="CDD" id="cd00130">
    <property type="entry name" value="PAS"/>
    <property type="match status" value="1"/>
</dbReference>
<dbReference type="InterPro" id="IPR000014">
    <property type="entry name" value="PAS"/>
</dbReference>
<keyword evidence="1" id="KW-0285">Flavoprotein</keyword>
<dbReference type="RefSeq" id="WP_219040790.1">
    <property type="nucleotide sequence ID" value="NZ_JAHWDF010000013.1"/>
</dbReference>
<dbReference type="PANTHER" id="PTHR47429:SF2">
    <property type="entry name" value="PROTEIN TWIN LOV 1"/>
    <property type="match status" value="1"/>
</dbReference>
<sequence length="188" mass="21911">MKNNLTNMMGLDFYLSSISVKKYKEVKEQIEPSSIKTTPLLSWDIFSESASEQIIKIRKEREYQSFLAFTEKYSFQNNFNEIFSAHDFEALVMTNLEKQIVWVSKGFKEMTGYHQKFATTQTPAFLQGKKTSAAAKSRIRKRILARQAFSETVINYKKDNTPYTCEIHVYPLFNETTTHFLALEKQIA</sequence>
<evidence type="ECO:0000313" key="5">
    <source>
        <dbReference type="EMBL" id="MBW2962508.1"/>
    </source>
</evidence>
<evidence type="ECO:0000256" key="1">
    <source>
        <dbReference type="ARBA" id="ARBA00022630"/>
    </source>
</evidence>
<dbReference type="Pfam" id="PF13426">
    <property type="entry name" value="PAS_9"/>
    <property type="match status" value="1"/>
</dbReference>
<feature type="domain" description="PAS" evidence="4">
    <location>
        <begin position="90"/>
        <end position="179"/>
    </location>
</feature>
<reference evidence="5 6" key="1">
    <citation type="submission" date="2021-07" db="EMBL/GenBank/DDBJ databases">
        <title>Mesonia aestuariivivens sp. nov., isolated from a tidal flat.</title>
        <authorList>
            <person name="Kim Y.-O."/>
            <person name="Yoon J.-H."/>
        </authorList>
    </citation>
    <scope>NUCLEOTIDE SEQUENCE [LARGE SCALE GENOMIC DNA]</scope>
    <source>
        <strain evidence="5 6">JHPTF-M18</strain>
    </source>
</reference>
<keyword evidence="3" id="KW-0157">Chromophore</keyword>
<dbReference type="EMBL" id="JAHWDF010000013">
    <property type="protein sequence ID" value="MBW2962508.1"/>
    <property type="molecule type" value="Genomic_DNA"/>
</dbReference>